<dbReference type="Proteomes" id="UP000807371">
    <property type="component" value="Unassembled WGS sequence"/>
</dbReference>
<dbReference type="Pfam" id="PF21274">
    <property type="entry name" value="Rng_hyd_C"/>
    <property type="match status" value="1"/>
</dbReference>
<dbReference type="InterPro" id="IPR036188">
    <property type="entry name" value="FAD/NAD-bd_sf"/>
</dbReference>
<dbReference type="InterPro" id="IPR050641">
    <property type="entry name" value="RIFMO-like"/>
</dbReference>
<proteinExistence type="inferred from homology"/>
<dbReference type="RefSeq" id="WP_197990735.1">
    <property type="nucleotide sequence ID" value="NZ_JACYXC010000001.1"/>
</dbReference>
<name>A0ABS0NQF8_9ACTN</name>
<dbReference type="Gene3D" id="3.30.70.2450">
    <property type="match status" value="1"/>
</dbReference>
<dbReference type="PANTHER" id="PTHR43004:SF19">
    <property type="entry name" value="BINDING MONOOXYGENASE, PUTATIVE (JCVI)-RELATED"/>
    <property type="match status" value="1"/>
</dbReference>
<keyword evidence="4" id="KW-0274">FAD</keyword>
<dbReference type="Gene3D" id="3.40.30.120">
    <property type="match status" value="1"/>
</dbReference>
<evidence type="ECO:0000256" key="1">
    <source>
        <dbReference type="ARBA" id="ARBA00001974"/>
    </source>
</evidence>
<sequence length="502" mass="53763">MTDVLIVGAGPTGLTLACDLARRDIAVRVVDRRAAPHRESRGKTLHPRSLEVFRELGVAGPVLAVGTAHLVFRKYFDGAWASDTDPFADGGPLPGSPYDSAVFMGQWQIEDILRERLAALGVTVEYGAGLTAFHQDGDGVTATLADGRSVRSAYLVGCDGGHSSVRQLLGVPFEGHSEEARTMVCGDVEAVGLGRECWHQWFTTGGEAVMLCPIPGTDVFQFQGSLELDERGEPLPPSLESFQRLFDRHARVPGVRLRRPTWLSTWRVNVRLAERLRTGRVFLAGDAAHVHPIAGGLGMNTGIQDAFNLGWKLALVLSGRAGSTLLDTYDEERLPVAALTLEVTTDRLRHVLDAIKDPGNGTETTLTAPIGASYHWSSLAAGERTASVRPGDRAPDVPFPDRAGHPRRLFDLWGEGRFTVLGFGPDTREALHATATAHGDLIGSHALVGGPADGGATAPAARRTYGIDGDALVLIRPDHHIALVSRGTDPEPVHRYLGALSG</sequence>
<dbReference type="PANTHER" id="PTHR43004">
    <property type="entry name" value="TRK SYSTEM POTASSIUM UPTAKE PROTEIN"/>
    <property type="match status" value="1"/>
</dbReference>
<protein>
    <submittedName>
        <fullName evidence="6">FAD-dependent monooxygenase</fullName>
    </submittedName>
</protein>
<feature type="domain" description="FAD-binding" evidence="5">
    <location>
        <begin position="2"/>
        <end position="341"/>
    </location>
</feature>
<dbReference type="SUPFAM" id="SSF51905">
    <property type="entry name" value="FAD/NAD(P)-binding domain"/>
    <property type="match status" value="1"/>
</dbReference>
<evidence type="ECO:0000313" key="6">
    <source>
        <dbReference type="EMBL" id="MBH5337440.1"/>
    </source>
</evidence>
<dbReference type="NCBIfam" id="NF004832">
    <property type="entry name" value="PRK06184.1"/>
    <property type="match status" value="1"/>
</dbReference>
<evidence type="ECO:0000256" key="2">
    <source>
        <dbReference type="ARBA" id="ARBA00007801"/>
    </source>
</evidence>
<dbReference type="SUPFAM" id="SSF52833">
    <property type="entry name" value="Thioredoxin-like"/>
    <property type="match status" value="1"/>
</dbReference>
<dbReference type="GO" id="GO:0004497">
    <property type="term" value="F:monooxygenase activity"/>
    <property type="evidence" value="ECO:0007669"/>
    <property type="project" value="UniProtKB-KW"/>
</dbReference>
<keyword evidence="3" id="KW-0285">Flavoprotein</keyword>
<evidence type="ECO:0000313" key="7">
    <source>
        <dbReference type="Proteomes" id="UP000807371"/>
    </source>
</evidence>
<dbReference type="EMBL" id="JACYXC010000001">
    <property type="protein sequence ID" value="MBH5337440.1"/>
    <property type="molecule type" value="Genomic_DNA"/>
</dbReference>
<dbReference type="Gene3D" id="3.50.50.60">
    <property type="entry name" value="FAD/NAD(P)-binding domain"/>
    <property type="match status" value="1"/>
</dbReference>
<dbReference type="Pfam" id="PF01494">
    <property type="entry name" value="FAD_binding_3"/>
    <property type="match status" value="1"/>
</dbReference>
<comment type="caution">
    <text evidence="6">The sequence shown here is derived from an EMBL/GenBank/DDBJ whole genome shotgun (WGS) entry which is preliminary data.</text>
</comment>
<reference evidence="6 7" key="1">
    <citation type="submission" date="2020-09" db="EMBL/GenBank/DDBJ databases">
        <title>Biosynthesis of the nuclear factor of activated T cells inhibitor NFAT-133 and its congeners in Streptomyces pactum.</title>
        <authorList>
            <person name="Zhou W."/>
            <person name="Posri P."/>
            <person name="Abugrain M.E."/>
            <person name="Weisberg A.J."/>
            <person name="Chang J.H."/>
            <person name="Mahmud T."/>
        </authorList>
    </citation>
    <scope>NUCLEOTIDE SEQUENCE [LARGE SCALE GENOMIC DNA]</scope>
    <source>
        <strain evidence="6 7">ATCC 27456</strain>
    </source>
</reference>
<dbReference type="InterPro" id="IPR036249">
    <property type="entry name" value="Thioredoxin-like_sf"/>
</dbReference>
<dbReference type="PRINTS" id="PR00420">
    <property type="entry name" value="RNGMNOXGNASE"/>
</dbReference>
<keyword evidence="6" id="KW-0560">Oxidoreductase</keyword>
<comment type="cofactor">
    <cofactor evidence="1">
        <name>FAD</name>
        <dbReference type="ChEBI" id="CHEBI:57692"/>
    </cofactor>
</comment>
<comment type="similarity">
    <text evidence="2">Belongs to the PheA/TfdB FAD monooxygenase family.</text>
</comment>
<keyword evidence="7" id="KW-1185">Reference proteome</keyword>
<accession>A0ABS0NQF8</accession>
<organism evidence="6 7">
    <name type="scientific">Streptomyces pactum</name>
    <dbReference type="NCBI Taxonomy" id="68249"/>
    <lineage>
        <taxon>Bacteria</taxon>
        <taxon>Bacillati</taxon>
        <taxon>Actinomycetota</taxon>
        <taxon>Actinomycetes</taxon>
        <taxon>Kitasatosporales</taxon>
        <taxon>Streptomycetaceae</taxon>
        <taxon>Streptomyces</taxon>
    </lineage>
</organism>
<evidence type="ECO:0000256" key="3">
    <source>
        <dbReference type="ARBA" id="ARBA00022630"/>
    </source>
</evidence>
<keyword evidence="6" id="KW-0503">Monooxygenase</keyword>
<evidence type="ECO:0000256" key="4">
    <source>
        <dbReference type="ARBA" id="ARBA00022827"/>
    </source>
</evidence>
<dbReference type="InterPro" id="IPR002938">
    <property type="entry name" value="FAD-bd"/>
</dbReference>
<evidence type="ECO:0000259" key="5">
    <source>
        <dbReference type="Pfam" id="PF01494"/>
    </source>
</evidence>
<gene>
    <name evidence="6" type="ORF">IHE55_22825</name>
</gene>